<feature type="transmembrane region" description="Helical" evidence="6">
    <location>
        <begin position="411"/>
        <end position="432"/>
    </location>
</feature>
<dbReference type="Gene3D" id="1.20.1250.20">
    <property type="entry name" value="MFS general substrate transporter like domains"/>
    <property type="match status" value="1"/>
</dbReference>
<evidence type="ECO:0000259" key="7">
    <source>
        <dbReference type="PROSITE" id="PS50850"/>
    </source>
</evidence>
<dbReference type="GO" id="GO:0022857">
    <property type="term" value="F:transmembrane transporter activity"/>
    <property type="evidence" value="ECO:0007669"/>
    <property type="project" value="InterPro"/>
</dbReference>
<keyword evidence="4 6" id="KW-0472">Membrane</keyword>
<evidence type="ECO:0000256" key="6">
    <source>
        <dbReference type="SAM" id="Phobius"/>
    </source>
</evidence>
<feature type="transmembrane region" description="Helical" evidence="6">
    <location>
        <begin position="243"/>
        <end position="263"/>
    </location>
</feature>
<evidence type="ECO:0000313" key="9">
    <source>
        <dbReference type="Proteomes" id="UP001175261"/>
    </source>
</evidence>
<evidence type="ECO:0000256" key="2">
    <source>
        <dbReference type="ARBA" id="ARBA00022692"/>
    </source>
</evidence>
<feature type="domain" description="Major facilitator superfamily (MFS) profile" evidence="7">
    <location>
        <begin position="1"/>
        <end position="135"/>
    </location>
</feature>
<evidence type="ECO:0000313" key="8">
    <source>
        <dbReference type="EMBL" id="KAK0384729.1"/>
    </source>
</evidence>
<evidence type="ECO:0000256" key="4">
    <source>
        <dbReference type="ARBA" id="ARBA00023136"/>
    </source>
</evidence>
<evidence type="ECO:0000256" key="1">
    <source>
        <dbReference type="ARBA" id="ARBA00004141"/>
    </source>
</evidence>
<dbReference type="EMBL" id="JAPDFR010000007">
    <property type="protein sequence ID" value="KAK0384729.1"/>
    <property type="molecule type" value="Genomic_DNA"/>
</dbReference>
<dbReference type="Pfam" id="PF07690">
    <property type="entry name" value="MFS_1"/>
    <property type="match status" value="1"/>
</dbReference>
<keyword evidence="3 6" id="KW-1133">Transmembrane helix</keyword>
<dbReference type="PANTHER" id="PTHR23502:SF34">
    <property type="entry name" value="PROTEIN HOL1"/>
    <property type="match status" value="1"/>
</dbReference>
<accession>A0AA39GDV8</accession>
<protein>
    <recommendedName>
        <fullName evidence="7">Major facilitator superfamily (MFS) profile domain-containing protein</fullName>
    </recommendedName>
</protein>
<dbReference type="Proteomes" id="UP001175261">
    <property type="component" value="Unassembled WGS sequence"/>
</dbReference>
<organism evidence="8 9">
    <name type="scientific">Sarocladium strictum</name>
    <name type="common">Black bundle disease fungus</name>
    <name type="synonym">Acremonium strictum</name>
    <dbReference type="NCBI Taxonomy" id="5046"/>
    <lineage>
        <taxon>Eukaryota</taxon>
        <taxon>Fungi</taxon>
        <taxon>Dikarya</taxon>
        <taxon>Ascomycota</taxon>
        <taxon>Pezizomycotina</taxon>
        <taxon>Sordariomycetes</taxon>
        <taxon>Hypocreomycetidae</taxon>
        <taxon>Hypocreales</taxon>
        <taxon>Sarocladiaceae</taxon>
        <taxon>Sarocladium</taxon>
    </lineage>
</organism>
<feature type="transmembrane region" description="Helical" evidence="6">
    <location>
        <begin position="275"/>
        <end position="294"/>
    </location>
</feature>
<dbReference type="PROSITE" id="PS50850">
    <property type="entry name" value="MFS"/>
    <property type="match status" value="1"/>
</dbReference>
<dbReference type="InterPro" id="IPR011701">
    <property type="entry name" value="MFS"/>
</dbReference>
<dbReference type="SUPFAM" id="SSF103473">
    <property type="entry name" value="MFS general substrate transporter"/>
    <property type="match status" value="1"/>
</dbReference>
<feature type="transmembrane region" description="Helical" evidence="6">
    <location>
        <begin position="347"/>
        <end position="369"/>
    </location>
</feature>
<keyword evidence="2 6" id="KW-0812">Transmembrane</keyword>
<comment type="caution">
    <text evidence="8">The sequence shown here is derived from an EMBL/GenBank/DDBJ whole genome shotgun (WGS) entry which is preliminary data.</text>
</comment>
<dbReference type="InterPro" id="IPR036259">
    <property type="entry name" value="MFS_trans_sf"/>
</dbReference>
<feature type="transmembrane region" description="Helical" evidence="6">
    <location>
        <begin position="21"/>
        <end position="40"/>
    </location>
</feature>
<feature type="transmembrane region" description="Helical" evidence="6">
    <location>
        <begin position="109"/>
        <end position="131"/>
    </location>
</feature>
<dbReference type="GO" id="GO:0005886">
    <property type="term" value="C:plasma membrane"/>
    <property type="evidence" value="ECO:0007669"/>
    <property type="project" value="TreeGrafter"/>
</dbReference>
<feature type="transmembrane region" description="Helical" evidence="6">
    <location>
        <begin position="218"/>
        <end position="237"/>
    </location>
</feature>
<dbReference type="InterPro" id="IPR020846">
    <property type="entry name" value="MFS_dom"/>
</dbReference>
<dbReference type="AlphaFoldDB" id="A0AA39GDV8"/>
<feature type="transmembrane region" description="Helical" evidence="6">
    <location>
        <begin position="46"/>
        <end position="70"/>
    </location>
</feature>
<feature type="transmembrane region" description="Helical" evidence="6">
    <location>
        <begin position="316"/>
        <end position="335"/>
    </location>
</feature>
<gene>
    <name evidence="8" type="ORF">NLU13_7207</name>
</gene>
<dbReference type="PANTHER" id="PTHR23502">
    <property type="entry name" value="MAJOR FACILITATOR SUPERFAMILY"/>
    <property type="match status" value="1"/>
</dbReference>
<feature type="transmembrane region" description="Helical" evidence="6">
    <location>
        <begin position="82"/>
        <end position="103"/>
    </location>
</feature>
<evidence type="ECO:0000256" key="5">
    <source>
        <dbReference type="SAM" id="MobiDB-lite"/>
    </source>
</evidence>
<feature type="region of interest" description="Disordered" evidence="5">
    <location>
        <begin position="148"/>
        <end position="176"/>
    </location>
</feature>
<name>A0AA39GDV8_SARSR</name>
<sequence>MMGGVGVMFLQPVTIKYGRRPAYIAGSLFILAGVACGLLMKGDDSLYFAYMALSGFGTAPSYCTIVTSLLDMTFLHQKGEALGVYGFVDVVGTFLPPLAAGYIVDAQGWLWVFRYLLIFFGVVTLLVIFTVEETSFARTTAELAKQTASTTVPVRTETQRRSSTTPDARQEVHKAEADQVTLPLQPSSTSALEASSTPTRHPYLQRMALYRPSDDVKAGFWALTISMVPVAALPAAIWASLQLAFPTLIVSVVMTTQASFFAAPPYDFDPAQLGLMYVPVLVGSLVGAVLSGPITDRMLVRLAGRRDGVHEPESRLWMYLPVPVLVAIGSLLYGVGAAAGTHWAVPCLGLFFLGVYLNTSLPVALGYALDAYPDLEGEIVQLSTFLRQIVGGAFTFCIQPWIDRNGPRTTIIILTTLVAVAHVTSVAFQIWGKAARRRSAKRYYRLCEQCISY</sequence>
<evidence type="ECO:0000256" key="3">
    <source>
        <dbReference type="ARBA" id="ARBA00022989"/>
    </source>
</evidence>
<reference evidence="8" key="1">
    <citation type="submission" date="2022-10" db="EMBL/GenBank/DDBJ databases">
        <title>Determination and structural analysis of whole genome sequence of Sarocladium strictum F4-1.</title>
        <authorList>
            <person name="Hu L."/>
            <person name="Jiang Y."/>
        </authorList>
    </citation>
    <scope>NUCLEOTIDE SEQUENCE</scope>
    <source>
        <strain evidence="8">F4-1</strain>
    </source>
</reference>
<comment type="subcellular location">
    <subcellularLocation>
        <location evidence="1">Membrane</location>
        <topology evidence="1">Multi-pass membrane protein</topology>
    </subcellularLocation>
</comment>
<proteinExistence type="predicted"/>
<keyword evidence="9" id="KW-1185">Reference proteome</keyword>